<dbReference type="GO" id="GO:0006633">
    <property type="term" value="P:fatty acid biosynthetic process"/>
    <property type="evidence" value="ECO:0007669"/>
    <property type="project" value="TreeGrafter"/>
</dbReference>
<dbReference type="AlphaFoldDB" id="A0A9Q4FYR0"/>
<dbReference type="PIRSF" id="PIRSF000446">
    <property type="entry name" value="Mct"/>
    <property type="match status" value="1"/>
</dbReference>
<feature type="domain" description="Malonyl-CoA:ACP transacylase (MAT)" evidence="6">
    <location>
        <begin position="7"/>
        <end position="314"/>
    </location>
</feature>
<dbReference type="SUPFAM" id="SSF52151">
    <property type="entry name" value="FabD/lysophospholipase-like"/>
    <property type="match status" value="1"/>
</dbReference>
<keyword evidence="2 4" id="KW-0012">Acyltransferase</keyword>
<dbReference type="PANTHER" id="PTHR42681">
    <property type="entry name" value="MALONYL-COA-ACYL CARRIER PROTEIN TRANSACYLASE, MITOCHONDRIAL"/>
    <property type="match status" value="1"/>
</dbReference>
<dbReference type="Pfam" id="PF00698">
    <property type="entry name" value="Acyl_transf_1"/>
    <property type="match status" value="1"/>
</dbReference>
<reference evidence="7" key="1">
    <citation type="submission" date="2020-06" db="EMBL/GenBank/DDBJ databases">
        <title>Insight into the genomes of haloalkaliphilic bacilli from Kenyan soda lakes.</title>
        <authorList>
            <person name="Mwirichia R."/>
            <person name="Villamizar G.C."/>
            <person name="Poehlein A."/>
            <person name="Mugweru J."/>
            <person name="Kipnyargis A."/>
            <person name="Kiplimo D."/>
            <person name="Orwa P."/>
            <person name="Daniel R."/>
        </authorList>
    </citation>
    <scope>NUCLEOTIDE SEQUENCE</scope>
    <source>
        <strain evidence="7">B1096_S55</strain>
    </source>
</reference>
<keyword evidence="1 4" id="KW-0808">Transferase</keyword>
<accession>A0A9Q4FYR0</accession>
<feature type="active site" evidence="5">
    <location>
        <position position="91"/>
    </location>
</feature>
<proteinExistence type="inferred from homology"/>
<dbReference type="FunFam" id="3.30.70.250:FF:000001">
    <property type="entry name" value="Malonyl CoA-acyl carrier protein transacylase"/>
    <property type="match status" value="1"/>
</dbReference>
<evidence type="ECO:0000259" key="6">
    <source>
        <dbReference type="SMART" id="SM00827"/>
    </source>
</evidence>
<evidence type="ECO:0000313" key="7">
    <source>
        <dbReference type="EMBL" id="MCR6096003.1"/>
    </source>
</evidence>
<dbReference type="SUPFAM" id="SSF55048">
    <property type="entry name" value="Probable ACP-binding domain of malonyl-CoA ACP transacylase"/>
    <property type="match status" value="1"/>
</dbReference>
<dbReference type="InterPro" id="IPR050858">
    <property type="entry name" value="Mal-CoA-ACP_Trans/PKS_FabD"/>
</dbReference>
<dbReference type="EMBL" id="JABXYM010000001">
    <property type="protein sequence ID" value="MCR6096003.1"/>
    <property type="molecule type" value="Genomic_DNA"/>
</dbReference>
<evidence type="ECO:0000256" key="2">
    <source>
        <dbReference type="ARBA" id="ARBA00023315"/>
    </source>
</evidence>
<dbReference type="Gene3D" id="3.40.366.10">
    <property type="entry name" value="Malonyl-Coenzyme A Acyl Carrier Protein, domain 2"/>
    <property type="match status" value="1"/>
</dbReference>
<dbReference type="GO" id="GO:0005829">
    <property type="term" value="C:cytosol"/>
    <property type="evidence" value="ECO:0007669"/>
    <property type="project" value="TreeGrafter"/>
</dbReference>
<sequence>MTKVALLFPGQGAQHIGMGKELAEAFTECKAIFTEADEALEENFSDLIFNGNEEELKRTENTQPALLTTSIAIWEILKGKGLAADYAAGHSLGEYSALTATGAISFKEAVQAVRQRGQLMEEAVPAGKGTMAAILGLDREVLKEVVSQAALEGGQVQAANFNCPGQIVISGTTEGVERAVTLAKEAGAKRAMVLSVSGPFHSELMKSAAGKMAVVLDNITFEKPLVPVISNVTAKPYLSADEIPTALVEQIYSPVMWEDTIKYLVDQGVDTFIEAGPGKVLSGLVKKISRRLTVLPVYDQASLDKAISTLDEKGD</sequence>
<evidence type="ECO:0000313" key="8">
    <source>
        <dbReference type="Proteomes" id="UP001057753"/>
    </source>
</evidence>
<dbReference type="InterPro" id="IPR001227">
    <property type="entry name" value="Ac_transferase_dom_sf"/>
</dbReference>
<organism evidence="7 8">
    <name type="scientific">Salipaludibacillus agaradhaerens</name>
    <name type="common">Bacillus agaradhaerens</name>
    <dbReference type="NCBI Taxonomy" id="76935"/>
    <lineage>
        <taxon>Bacteria</taxon>
        <taxon>Bacillati</taxon>
        <taxon>Bacillota</taxon>
        <taxon>Bacilli</taxon>
        <taxon>Bacillales</taxon>
        <taxon>Bacillaceae</taxon>
    </lineage>
</organism>
<comment type="caution">
    <text evidence="7">The sequence shown here is derived from an EMBL/GenBank/DDBJ whole genome shotgun (WGS) entry which is preliminary data.</text>
</comment>
<comment type="similarity">
    <text evidence="4">Belongs to the fabD family.</text>
</comment>
<dbReference type="InterPro" id="IPR016036">
    <property type="entry name" value="Malonyl_transacylase_ACP-bd"/>
</dbReference>
<evidence type="ECO:0000256" key="3">
    <source>
        <dbReference type="ARBA" id="ARBA00048462"/>
    </source>
</evidence>
<keyword evidence="8" id="KW-1185">Reference proteome</keyword>
<evidence type="ECO:0000256" key="4">
    <source>
        <dbReference type="PIRNR" id="PIRNR000446"/>
    </source>
</evidence>
<dbReference type="InterPro" id="IPR014043">
    <property type="entry name" value="Acyl_transferase_dom"/>
</dbReference>
<dbReference type="EC" id="2.3.1.39" evidence="4"/>
<dbReference type="RefSeq" id="WP_257820737.1">
    <property type="nucleotide sequence ID" value="NZ_JABXYM010000001.1"/>
</dbReference>
<dbReference type="InterPro" id="IPR016035">
    <property type="entry name" value="Acyl_Trfase/lysoPLipase"/>
</dbReference>
<gene>
    <name evidence="7" type="primary">fabD</name>
    <name evidence="7" type="ORF">HXA33_05540</name>
</gene>
<dbReference type="Gene3D" id="3.30.70.250">
    <property type="entry name" value="Malonyl-CoA ACP transacylase, ACP-binding"/>
    <property type="match status" value="1"/>
</dbReference>
<dbReference type="InterPro" id="IPR004410">
    <property type="entry name" value="Malonyl_CoA-ACP_transAc_FabD"/>
</dbReference>
<name>A0A9Q4FYR0_SALAG</name>
<protein>
    <recommendedName>
        <fullName evidence="4">Malonyl CoA-acyl carrier protein transacylase</fullName>
        <ecNumber evidence="4">2.3.1.39</ecNumber>
    </recommendedName>
</protein>
<dbReference type="PANTHER" id="PTHR42681:SF1">
    <property type="entry name" value="MALONYL-COA-ACYL CARRIER PROTEIN TRANSACYLASE, MITOCHONDRIAL"/>
    <property type="match status" value="1"/>
</dbReference>
<dbReference type="SMART" id="SM00827">
    <property type="entry name" value="PKS_AT"/>
    <property type="match status" value="1"/>
</dbReference>
<dbReference type="Proteomes" id="UP001057753">
    <property type="component" value="Unassembled WGS sequence"/>
</dbReference>
<comment type="catalytic activity">
    <reaction evidence="3 4">
        <text>holo-[ACP] + malonyl-CoA = malonyl-[ACP] + CoA</text>
        <dbReference type="Rhea" id="RHEA:41792"/>
        <dbReference type="Rhea" id="RHEA-COMP:9623"/>
        <dbReference type="Rhea" id="RHEA-COMP:9685"/>
        <dbReference type="ChEBI" id="CHEBI:57287"/>
        <dbReference type="ChEBI" id="CHEBI:57384"/>
        <dbReference type="ChEBI" id="CHEBI:64479"/>
        <dbReference type="ChEBI" id="CHEBI:78449"/>
        <dbReference type="EC" id="2.3.1.39"/>
    </reaction>
</comment>
<feature type="active site" evidence="5">
    <location>
        <position position="201"/>
    </location>
</feature>
<dbReference type="InterPro" id="IPR024925">
    <property type="entry name" value="Malonyl_CoA-ACP_transAc"/>
</dbReference>
<evidence type="ECO:0000256" key="5">
    <source>
        <dbReference type="PIRSR" id="PIRSR000446-1"/>
    </source>
</evidence>
<evidence type="ECO:0000256" key="1">
    <source>
        <dbReference type="ARBA" id="ARBA00022679"/>
    </source>
</evidence>
<dbReference type="NCBIfam" id="TIGR00128">
    <property type="entry name" value="fabD"/>
    <property type="match status" value="1"/>
</dbReference>
<dbReference type="GO" id="GO:0004314">
    <property type="term" value="F:[acyl-carrier-protein] S-malonyltransferase activity"/>
    <property type="evidence" value="ECO:0007669"/>
    <property type="project" value="UniProtKB-EC"/>
</dbReference>